<feature type="compositionally biased region" description="Polar residues" evidence="1">
    <location>
        <begin position="139"/>
        <end position="150"/>
    </location>
</feature>
<keyword evidence="2" id="KW-0812">Transmembrane</keyword>
<keyword evidence="5" id="KW-1185">Reference proteome</keyword>
<feature type="compositionally biased region" description="Basic and acidic residues" evidence="1">
    <location>
        <begin position="504"/>
        <end position="527"/>
    </location>
</feature>
<feature type="compositionally biased region" description="Pro residues" evidence="1">
    <location>
        <begin position="432"/>
        <end position="442"/>
    </location>
</feature>
<feature type="region of interest" description="Disordered" evidence="1">
    <location>
        <begin position="403"/>
        <end position="472"/>
    </location>
</feature>
<dbReference type="PANTHER" id="PTHR15715:SF46">
    <property type="entry name" value="TO VACUOLE TARGETING VPS64, PUTATIVE (AFU_ORTHOLOGUE AFUA_2G02420)-RELATED"/>
    <property type="match status" value="1"/>
</dbReference>
<dbReference type="InterPro" id="IPR008984">
    <property type="entry name" value="SMAD_FHA_dom_sf"/>
</dbReference>
<evidence type="ECO:0000313" key="4">
    <source>
        <dbReference type="EMBL" id="KAH7119968.1"/>
    </source>
</evidence>
<dbReference type="Gene3D" id="2.60.200.20">
    <property type="match status" value="1"/>
</dbReference>
<protein>
    <recommendedName>
        <fullName evidence="3">FHA domain-containing protein</fullName>
    </recommendedName>
</protein>
<sequence>MTAVAPPPNFQNISRQGWTNNGPNGVNGAPMNDDYRMFMPRKNLQRANSSSSLASSASASTIVAAPAPQQTNGATPAPAAEAAAWARKKAPRGLWPPGKTEPVSGLSNARPQSIASAGPGPSATSAMTALNIPAPMVPSQHNGTSQSAQNGAPRPQVSDNPAILHLIPMNGTFERKTITVPFFPDVLRIGRQTNNKTIPTPLNGYFDSKVLSRQHAEIWADRNGKIWIRDVKSSNGTFVNGQRLSQENRDSDPHELREQDMLELGIDIVSEDQKTIVHHKVAARVEHAGIYSNAGTNIMDLNFGELENQQMGMIGSNGPQQLTNMRGRTPSQGSVNGGRLQGPPGAMQNNANLQRPAHPNFWLQPITMEQVVKKLNAEMKAARQQSQALQQTHNYISAILSSDPKKEAPKQPANNQTKLSPVKDLKTRFSEPPAPPPQQPLPEKPDAHQPSIRRTDTEKPKANGSPVRSDAQISTLAEALSSAKKEIEAQGLQLKNLETMLNEERRAREDAEERASRLERESAKDIDAASETTLVNGEVDEPEKALQLEQEAAENLESGSSSPTSAETATTRLQQRLELMVAEMTEMKQQMENYRLRAETAEEESATHRRTLTEMVEKIRADDAQTSNKTAKRRSRSDSDLARGLANGTVDDSGEDDSEEGEITIINEEDTVEDGTGALLRKVGLQNGHTITQDDAQTLSKISHELAVRNARQSNFATAHGAPAVSILTVVALGVAVMAWLNTYPKVER</sequence>
<feature type="region of interest" description="Disordered" evidence="1">
    <location>
        <begin position="68"/>
        <end position="159"/>
    </location>
</feature>
<feature type="compositionally biased region" description="Basic and acidic residues" evidence="1">
    <location>
        <begin position="443"/>
        <end position="461"/>
    </location>
</feature>
<dbReference type="Proteomes" id="UP000700596">
    <property type="component" value="Unassembled WGS sequence"/>
</dbReference>
<feature type="compositionally biased region" description="Low complexity" evidence="1">
    <location>
        <begin position="545"/>
        <end position="571"/>
    </location>
</feature>
<feature type="region of interest" description="Disordered" evidence="1">
    <location>
        <begin position="1"/>
        <end position="35"/>
    </location>
</feature>
<dbReference type="InterPro" id="IPR000253">
    <property type="entry name" value="FHA_dom"/>
</dbReference>
<gene>
    <name evidence="4" type="ORF">B0J11DRAFT_508750</name>
</gene>
<feature type="transmembrane region" description="Helical" evidence="2">
    <location>
        <begin position="721"/>
        <end position="741"/>
    </location>
</feature>
<keyword evidence="2" id="KW-0472">Membrane</keyword>
<evidence type="ECO:0000259" key="3">
    <source>
        <dbReference type="PROSITE" id="PS50006"/>
    </source>
</evidence>
<feature type="compositionally biased region" description="Low complexity" evidence="1">
    <location>
        <begin position="74"/>
        <end position="85"/>
    </location>
</feature>
<dbReference type="PROSITE" id="PS50006">
    <property type="entry name" value="FHA_DOMAIN"/>
    <property type="match status" value="1"/>
</dbReference>
<organism evidence="4 5">
    <name type="scientific">Dendryphion nanum</name>
    <dbReference type="NCBI Taxonomy" id="256645"/>
    <lineage>
        <taxon>Eukaryota</taxon>
        <taxon>Fungi</taxon>
        <taxon>Dikarya</taxon>
        <taxon>Ascomycota</taxon>
        <taxon>Pezizomycotina</taxon>
        <taxon>Dothideomycetes</taxon>
        <taxon>Pleosporomycetidae</taxon>
        <taxon>Pleosporales</taxon>
        <taxon>Torulaceae</taxon>
        <taxon>Dendryphion</taxon>
    </lineage>
</organism>
<dbReference type="GO" id="GO:0005737">
    <property type="term" value="C:cytoplasm"/>
    <property type="evidence" value="ECO:0007669"/>
    <property type="project" value="TreeGrafter"/>
</dbReference>
<proteinExistence type="predicted"/>
<evidence type="ECO:0000256" key="2">
    <source>
        <dbReference type="SAM" id="Phobius"/>
    </source>
</evidence>
<evidence type="ECO:0000313" key="5">
    <source>
        <dbReference type="Proteomes" id="UP000700596"/>
    </source>
</evidence>
<dbReference type="SUPFAM" id="SSF49879">
    <property type="entry name" value="SMAD/FHA domain"/>
    <property type="match status" value="1"/>
</dbReference>
<feature type="region of interest" description="Disordered" evidence="1">
    <location>
        <begin position="328"/>
        <end position="352"/>
    </location>
</feature>
<keyword evidence="2" id="KW-1133">Transmembrane helix</keyword>
<dbReference type="EMBL" id="JAGMWT010000011">
    <property type="protein sequence ID" value="KAH7119968.1"/>
    <property type="molecule type" value="Genomic_DNA"/>
</dbReference>
<feature type="compositionally biased region" description="Polar residues" evidence="1">
    <location>
        <begin position="10"/>
        <end position="24"/>
    </location>
</feature>
<feature type="compositionally biased region" description="Basic and acidic residues" evidence="1">
    <location>
        <begin position="598"/>
        <end position="623"/>
    </location>
</feature>
<evidence type="ECO:0000256" key="1">
    <source>
        <dbReference type="SAM" id="MobiDB-lite"/>
    </source>
</evidence>
<name>A0A9P9DIQ2_9PLEO</name>
<feature type="domain" description="FHA" evidence="3">
    <location>
        <begin position="187"/>
        <end position="244"/>
    </location>
</feature>
<reference evidence="4" key="1">
    <citation type="journal article" date="2021" name="Nat. Commun.">
        <title>Genetic determinants of endophytism in the Arabidopsis root mycobiome.</title>
        <authorList>
            <person name="Mesny F."/>
            <person name="Miyauchi S."/>
            <person name="Thiergart T."/>
            <person name="Pickel B."/>
            <person name="Atanasova L."/>
            <person name="Karlsson M."/>
            <person name="Huettel B."/>
            <person name="Barry K.W."/>
            <person name="Haridas S."/>
            <person name="Chen C."/>
            <person name="Bauer D."/>
            <person name="Andreopoulos W."/>
            <person name="Pangilinan J."/>
            <person name="LaButti K."/>
            <person name="Riley R."/>
            <person name="Lipzen A."/>
            <person name="Clum A."/>
            <person name="Drula E."/>
            <person name="Henrissat B."/>
            <person name="Kohler A."/>
            <person name="Grigoriev I.V."/>
            <person name="Martin F.M."/>
            <person name="Hacquard S."/>
        </authorList>
    </citation>
    <scope>NUCLEOTIDE SEQUENCE</scope>
    <source>
        <strain evidence="4">MPI-CAGE-CH-0243</strain>
    </source>
</reference>
<dbReference type="InterPro" id="IPR051176">
    <property type="entry name" value="Cent_Immune-Sig_Mod"/>
</dbReference>
<comment type="caution">
    <text evidence="4">The sequence shown here is derived from an EMBL/GenBank/DDBJ whole genome shotgun (WGS) entry which is preliminary data.</text>
</comment>
<dbReference type="CDD" id="cd22679">
    <property type="entry name" value="FHA_SLMAP"/>
    <property type="match status" value="1"/>
</dbReference>
<dbReference type="Pfam" id="PF00498">
    <property type="entry name" value="FHA"/>
    <property type="match status" value="1"/>
</dbReference>
<dbReference type="OrthoDB" id="687730at2759"/>
<dbReference type="PANTHER" id="PTHR15715">
    <property type="entry name" value="CENTROSOMAL PROTEIN OF 170 KDA"/>
    <property type="match status" value="1"/>
</dbReference>
<accession>A0A9P9DIQ2</accession>
<dbReference type="AlphaFoldDB" id="A0A9P9DIQ2"/>
<feature type="compositionally biased region" description="Low complexity" evidence="1">
    <location>
        <begin position="113"/>
        <end position="126"/>
    </location>
</feature>
<feature type="region of interest" description="Disordered" evidence="1">
    <location>
        <begin position="598"/>
        <end position="660"/>
    </location>
</feature>
<feature type="region of interest" description="Disordered" evidence="1">
    <location>
        <begin position="504"/>
        <end position="571"/>
    </location>
</feature>
<dbReference type="SMART" id="SM00240">
    <property type="entry name" value="FHA"/>
    <property type="match status" value="1"/>
</dbReference>